<evidence type="ECO:0000256" key="1">
    <source>
        <dbReference type="ARBA" id="ARBA00009414"/>
    </source>
</evidence>
<comment type="similarity">
    <text evidence="1">Belongs to the GEM family.</text>
</comment>
<dbReference type="EMBL" id="JAMRDG010000001">
    <property type="protein sequence ID" value="KAJ3706501.1"/>
    <property type="molecule type" value="Genomic_DNA"/>
</dbReference>
<dbReference type="InterPro" id="IPR011993">
    <property type="entry name" value="PH-like_dom_sf"/>
</dbReference>
<evidence type="ECO:0000313" key="4">
    <source>
        <dbReference type="Proteomes" id="UP001210211"/>
    </source>
</evidence>
<keyword evidence="4" id="KW-1185">Reference proteome</keyword>
<organism evidence="3 4">
    <name type="scientific">Rhynchospora tenuis</name>
    <dbReference type="NCBI Taxonomy" id="198213"/>
    <lineage>
        <taxon>Eukaryota</taxon>
        <taxon>Viridiplantae</taxon>
        <taxon>Streptophyta</taxon>
        <taxon>Embryophyta</taxon>
        <taxon>Tracheophyta</taxon>
        <taxon>Spermatophyta</taxon>
        <taxon>Magnoliopsida</taxon>
        <taxon>Liliopsida</taxon>
        <taxon>Poales</taxon>
        <taxon>Cyperaceae</taxon>
        <taxon>Cyperoideae</taxon>
        <taxon>Rhynchosporeae</taxon>
        <taxon>Rhynchospora</taxon>
    </lineage>
</organism>
<gene>
    <name evidence="3" type="ORF">LUZ61_010206</name>
</gene>
<proteinExistence type="inferred from homology"/>
<dbReference type="InterPro" id="IPR004182">
    <property type="entry name" value="GRAM"/>
</dbReference>
<evidence type="ECO:0000259" key="2">
    <source>
        <dbReference type="SMART" id="SM00568"/>
    </source>
</evidence>
<dbReference type="Proteomes" id="UP001210211">
    <property type="component" value="Unassembled WGS sequence"/>
</dbReference>
<dbReference type="Pfam" id="PF02893">
    <property type="entry name" value="GRAM"/>
    <property type="match status" value="1"/>
</dbReference>
<protein>
    <recommendedName>
        <fullName evidence="2">GRAM domain-containing protein</fullName>
    </recommendedName>
</protein>
<dbReference type="AlphaFoldDB" id="A0AAD5ZYN7"/>
<dbReference type="Gene3D" id="2.30.29.30">
    <property type="entry name" value="Pleckstrin-homology domain (PH domain)/Phosphotyrosine-binding domain (PTB)"/>
    <property type="match status" value="1"/>
</dbReference>
<sequence>MKNSCNCQVIGILSSSKTYAEEELPSVSYPDCEPADSIKATKHSRINWMKKFRNKLDNLSHGKVALSTKNVSETMKRNSKSISKRIFQKESVERFFRKSFNVNKDERLLGAYKCSLFTTAGPIKGRVFITSERITFHSKKFLELSTVKGELAKFPYKVSVPLKKIKKTTISVNLNKPDEKFLQIVTVDEFEFWFMNFGNCQRPMVSLHRAISEQQ</sequence>
<evidence type="ECO:0000313" key="3">
    <source>
        <dbReference type="EMBL" id="KAJ3706501.1"/>
    </source>
</evidence>
<reference evidence="3 4" key="1">
    <citation type="journal article" date="2022" name="Cell">
        <title>Repeat-based holocentromeres influence genome architecture and karyotype evolution.</title>
        <authorList>
            <person name="Hofstatter P.G."/>
            <person name="Thangavel G."/>
            <person name="Lux T."/>
            <person name="Neumann P."/>
            <person name="Vondrak T."/>
            <person name="Novak P."/>
            <person name="Zhang M."/>
            <person name="Costa L."/>
            <person name="Castellani M."/>
            <person name="Scott A."/>
            <person name="Toegelov H."/>
            <person name="Fuchs J."/>
            <person name="Mata-Sucre Y."/>
            <person name="Dias Y."/>
            <person name="Vanzela A.L.L."/>
            <person name="Huettel B."/>
            <person name="Almeida C.C.S."/>
            <person name="Simkova H."/>
            <person name="Souza G."/>
            <person name="Pedrosa-Harand A."/>
            <person name="Macas J."/>
            <person name="Mayer K.F.X."/>
            <person name="Houben A."/>
            <person name="Marques A."/>
        </authorList>
    </citation>
    <scope>NUCLEOTIDE SEQUENCE [LARGE SCALE GENOMIC DNA]</scope>
    <source>
        <strain evidence="3">RhyTen1mFocal</strain>
    </source>
</reference>
<name>A0AAD5ZYN7_9POAL</name>
<dbReference type="SMART" id="SM00568">
    <property type="entry name" value="GRAM"/>
    <property type="match status" value="1"/>
</dbReference>
<accession>A0AAD5ZYN7</accession>
<feature type="domain" description="GRAM" evidence="2">
    <location>
        <begin position="94"/>
        <end position="172"/>
    </location>
</feature>
<dbReference type="InterPro" id="IPR037848">
    <property type="entry name" value="GEM-like"/>
</dbReference>
<dbReference type="PANTHER" id="PTHR31969">
    <property type="entry name" value="GEM-LIKE PROTEIN 2"/>
    <property type="match status" value="1"/>
</dbReference>
<comment type="caution">
    <text evidence="3">The sequence shown here is derived from an EMBL/GenBank/DDBJ whole genome shotgun (WGS) entry which is preliminary data.</text>
</comment>